<organism evidence="1 2">
    <name type="scientific">Novipirellula artificiosorum</name>
    <dbReference type="NCBI Taxonomy" id="2528016"/>
    <lineage>
        <taxon>Bacteria</taxon>
        <taxon>Pseudomonadati</taxon>
        <taxon>Planctomycetota</taxon>
        <taxon>Planctomycetia</taxon>
        <taxon>Pirellulales</taxon>
        <taxon>Pirellulaceae</taxon>
        <taxon>Novipirellula</taxon>
    </lineage>
</organism>
<dbReference type="OrthoDB" id="10009740at2"/>
<accession>A0A5C6DA87</accession>
<protein>
    <submittedName>
        <fullName evidence="1">Uncharacterized protein</fullName>
    </submittedName>
</protein>
<keyword evidence="2" id="KW-1185">Reference proteome</keyword>
<name>A0A5C6DA87_9BACT</name>
<reference evidence="1 2" key="1">
    <citation type="submission" date="2019-02" db="EMBL/GenBank/DDBJ databases">
        <title>Deep-cultivation of Planctomycetes and their phenomic and genomic characterization uncovers novel biology.</title>
        <authorList>
            <person name="Wiegand S."/>
            <person name="Jogler M."/>
            <person name="Boedeker C."/>
            <person name="Pinto D."/>
            <person name="Vollmers J."/>
            <person name="Rivas-Marin E."/>
            <person name="Kohn T."/>
            <person name="Peeters S.H."/>
            <person name="Heuer A."/>
            <person name="Rast P."/>
            <person name="Oberbeckmann S."/>
            <person name="Bunk B."/>
            <person name="Jeske O."/>
            <person name="Meyerdierks A."/>
            <person name="Storesund J.E."/>
            <person name="Kallscheuer N."/>
            <person name="Luecker S."/>
            <person name="Lage O.M."/>
            <person name="Pohl T."/>
            <person name="Merkel B.J."/>
            <person name="Hornburger P."/>
            <person name="Mueller R.-W."/>
            <person name="Bruemmer F."/>
            <person name="Labrenz M."/>
            <person name="Spormann A.M."/>
            <person name="Op Den Camp H."/>
            <person name="Overmann J."/>
            <person name="Amann R."/>
            <person name="Jetten M.S.M."/>
            <person name="Mascher T."/>
            <person name="Medema M.H."/>
            <person name="Devos D.P."/>
            <person name="Kaster A.-K."/>
            <person name="Ovreas L."/>
            <person name="Rohde M."/>
            <person name="Galperin M.Y."/>
            <person name="Jogler C."/>
        </authorList>
    </citation>
    <scope>NUCLEOTIDE SEQUENCE [LARGE SCALE GENOMIC DNA]</scope>
    <source>
        <strain evidence="1 2">Poly41</strain>
    </source>
</reference>
<comment type="caution">
    <text evidence="1">The sequence shown here is derived from an EMBL/GenBank/DDBJ whole genome shotgun (WGS) entry which is preliminary data.</text>
</comment>
<dbReference type="Proteomes" id="UP000319143">
    <property type="component" value="Unassembled WGS sequence"/>
</dbReference>
<evidence type="ECO:0000313" key="2">
    <source>
        <dbReference type="Proteomes" id="UP000319143"/>
    </source>
</evidence>
<dbReference type="AlphaFoldDB" id="A0A5C6DA87"/>
<dbReference type="RefSeq" id="WP_146529212.1">
    <property type="nucleotide sequence ID" value="NZ_SJPV01000009.1"/>
</dbReference>
<evidence type="ECO:0000313" key="1">
    <source>
        <dbReference type="EMBL" id="TWU33810.1"/>
    </source>
</evidence>
<gene>
    <name evidence="1" type="ORF">Poly41_48090</name>
</gene>
<sequence>MSLTTFTVSNGGVPAGTYNCCFSELSPFTENVERYGEGVLLTFSVIGGEHDSQSASRICSQKFSPKSNLYRFAKALAGRELESGESFDFADYIGTKGMVVVEETEGGSTRVASFLRSAM</sequence>
<proteinExistence type="predicted"/>
<dbReference type="EMBL" id="SJPV01000009">
    <property type="protein sequence ID" value="TWU33810.1"/>
    <property type="molecule type" value="Genomic_DNA"/>
</dbReference>